<feature type="region of interest" description="Disordered" evidence="1">
    <location>
        <begin position="1"/>
        <end position="166"/>
    </location>
</feature>
<proteinExistence type="predicted"/>
<name>A0A6J8CII5_MYTCO</name>
<dbReference type="InterPro" id="IPR011050">
    <property type="entry name" value="Pectin_lyase_fold/virulence"/>
</dbReference>
<dbReference type="Proteomes" id="UP000507470">
    <property type="component" value="Unassembled WGS sequence"/>
</dbReference>
<feature type="compositionally biased region" description="Low complexity" evidence="1">
    <location>
        <begin position="109"/>
        <end position="127"/>
    </location>
</feature>
<feature type="compositionally biased region" description="Low complexity" evidence="1">
    <location>
        <begin position="59"/>
        <end position="70"/>
    </location>
</feature>
<dbReference type="InterPro" id="IPR012334">
    <property type="entry name" value="Pectin_lyas_fold"/>
</dbReference>
<gene>
    <name evidence="3" type="ORF">MCOR_29991</name>
</gene>
<feature type="compositionally biased region" description="Polar residues" evidence="1">
    <location>
        <begin position="72"/>
        <end position="96"/>
    </location>
</feature>
<feature type="compositionally biased region" description="Polar residues" evidence="1">
    <location>
        <begin position="140"/>
        <end position="152"/>
    </location>
</feature>
<feature type="compositionally biased region" description="Polar residues" evidence="1">
    <location>
        <begin position="10"/>
        <end position="49"/>
    </location>
</feature>
<keyword evidence="4" id="KW-1185">Reference proteome</keyword>
<reference evidence="3 4" key="1">
    <citation type="submission" date="2020-06" db="EMBL/GenBank/DDBJ databases">
        <authorList>
            <person name="Li R."/>
            <person name="Bekaert M."/>
        </authorList>
    </citation>
    <scope>NUCLEOTIDE SEQUENCE [LARGE SCALE GENOMIC DNA]</scope>
    <source>
        <strain evidence="4">wild</strain>
    </source>
</reference>
<evidence type="ECO:0000259" key="2">
    <source>
        <dbReference type="Pfam" id="PF13229"/>
    </source>
</evidence>
<accession>A0A6J8CII5</accession>
<organism evidence="3 4">
    <name type="scientific">Mytilus coruscus</name>
    <name type="common">Sea mussel</name>
    <dbReference type="NCBI Taxonomy" id="42192"/>
    <lineage>
        <taxon>Eukaryota</taxon>
        <taxon>Metazoa</taxon>
        <taxon>Spiralia</taxon>
        <taxon>Lophotrochozoa</taxon>
        <taxon>Mollusca</taxon>
        <taxon>Bivalvia</taxon>
        <taxon>Autobranchia</taxon>
        <taxon>Pteriomorphia</taxon>
        <taxon>Mytilida</taxon>
        <taxon>Mytiloidea</taxon>
        <taxon>Mytilidae</taxon>
        <taxon>Mytilinae</taxon>
        <taxon>Mytilus</taxon>
    </lineage>
</organism>
<dbReference type="EMBL" id="CACVKT020005464">
    <property type="protein sequence ID" value="CAC5395306.1"/>
    <property type="molecule type" value="Genomic_DNA"/>
</dbReference>
<evidence type="ECO:0000313" key="4">
    <source>
        <dbReference type="Proteomes" id="UP000507470"/>
    </source>
</evidence>
<dbReference type="InterPro" id="IPR039448">
    <property type="entry name" value="Beta_helix"/>
</dbReference>
<dbReference type="AlphaFoldDB" id="A0A6J8CII5"/>
<dbReference type="OrthoDB" id="427974at2759"/>
<feature type="domain" description="Right handed beta helix" evidence="2">
    <location>
        <begin position="227"/>
        <end position="296"/>
    </location>
</feature>
<feature type="compositionally biased region" description="Low complexity" evidence="1">
    <location>
        <begin position="153"/>
        <end position="166"/>
    </location>
</feature>
<dbReference type="Gene3D" id="2.160.20.10">
    <property type="entry name" value="Single-stranded right-handed beta-helix, Pectin lyase-like"/>
    <property type="match status" value="1"/>
</dbReference>
<evidence type="ECO:0000313" key="3">
    <source>
        <dbReference type="EMBL" id="CAC5395306.1"/>
    </source>
</evidence>
<dbReference type="SUPFAM" id="SSF51126">
    <property type="entry name" value="Pectin lyase-like"/>
    <property type="match status" value="1"/>
</dbReference>
<sequence>MTMEKDEQNSQDNYLKTTISQSSEQMFSLQKTSTIGDNSCDQSAPTMDNSVLKLPEPSPSNVNGPSSPNVIGPSTSIENGPSSFNVNGLSSSNDNPLSPKIYLDDDTSSQHSNANSNHSNRSGSSESLYRKDSDEFDSGSVDSGNSNQHIGGSSTSSSDIEEVSYSSDDFSLEEESVIMLSHPDHQMPMSISSISLGADVQSICSQNQSEHIKIIQYNDVKKVLDEIRGSLQGHAVISHCDINSVGYGIRCIQNSEVVILKNEIHHCRTSGIFMRLAASCVIAGNDIHSNCEAGIDI</sequence>
<protein>
    <submittedName>
        <fullName evidence="3">FBXO10</fullName>
    </submittedName>
</protein>
<dbReference type="Pfam" id="PF13229">
    <property type="entry name" value="Beta_helix"/>
    <property type="match status" value="1"/>
</dbReference>
<evidence type="ECO:0000256" key="1">
    <source>
        <dbReference type="SAM" id="MobiDB-lite"/>
    </source>
</evidence>